<evidence type="ECO:0000256" key="1">
    <source>
        <dbReference type="SAM" id="MobiDB-lite"/>
    </source>
</evidence>
<accession>A0A0M1NKA5</accession>
<organism evidence="2 3">
    <name type="scientific">Paenibacillus solani</name>
    <dbReference type="NCBI Taxonomy" id="1705565"/>
    <lineage>
        <taxon>Bacteria</taxon>
        <taxon>Bacillati</taxon>
        <taxon>Bacillota</taxon>
        <taxon>Bacilli</taxon>
        <taxon>Bacillales</taxon>
        <taxon>Paenibacillaceae</taxon>
        <taxon>Paenibacillus</taxon>
    </lineage>
</organism>
<feature type="compositionally biased region" description="Basic and acidic residues" evidence="1">
    <location>
        <begin position="427"/>
        <end position="437"/>
    </location>
</feature>
<comment type="caution">
    <text evidence="2">The sequence shown here is derived from an EMBL/GenBank/DDBJ whole genome shotgun (WGS) entry which is preliminary data.</text>
</comment>
<evidence type="ECO:0000313" key="3">
    <source>
        <dbReference type="Proteomes" id="UP000036932"/>
    </source>
</evidence>
<feature type="region of interest" description="Disordered" evidence="1">
    <location>
        <begin position="427"/>
        <end position="450"/>
    </location>
</feature>
<proteinExistence type="predicted"/>
<dbReference type="RefSeq" id="WP_054404145.1">
    <property type="nucleotide sequence ID" value="NZ_LIUT01000003.1"/>
</dbReference>
<evidence type="ECO:0008006" key="4">
    <source>
        <dbReference type="Google" id="ProtNLM"/>
    </source>
</evidence>
<dbReference type="EMBL" id="LIUT01000003">
    <property type="protein sequence ID" value="KOR82537.1"/>
    <property type="molecule type" value="Genomic_DNA"/>
</dbReference>
<protein>
    <recommendedName>
        <fullName evidence="4">Tail tape measure protein</fullName>
    </recommendedName>
</protein>
<name>A0A0M1NKA5_9BACL</name>
<sequence>MAEAMNYRMNLVIDPKNVIKANRELRAMERYFERIQGRVLRIGRTRMAPEIVLKDSASKGLDNLLDKMQRIKSQVIQASANVRLDVQKQIDTNLNLSVQKQIETSVKVDMQAFGLDFSPLTQALQANTDALYQLTSTLGSLDFSGGGGEQTPKSGFDKVVDVFSAFKTFGGGVKSLGELPDKTRKVGDTWLGNPKTDTKKGNSNSDTMTETRTERGKRQRRGKSWRTIAAAGDLMETVGNAGAGILGGARDLWKSGSALFKGSDSGIVSSSKDVGGGATASMAKDLDSGNKAAHAAPSSSPVSNLSAAARKRGLGSGLMKSFGKRALGPLGYIADVTDIASAEPGKERNQAIGSAVGGSVGAAIGGFFGSVIPVAGTLVGSTIGGTIGSFAGEKLGGAITGIGEKFTETKEKMSKWFSNTFSFGKKDKEAAQQKDVPKSPPSSPTIAAIPDPIIRKPSSVQFSKPLLPDPALYGSYVPPSHSSSSGTFGPPASTARNQAMAENTSPQPVQISPEQMSMFSGYFKDFKTETTVNYNLPSGAVQVTVNEEHPVDVEGLILLIGQRLRAEMTKAAQNRKPSPMAY</sequence>
<dbReference type="Proteomes" id="UP000036932">
    <property type="component" value="Unassembled WGS sequence"/>
</dbReference>
<feature type="compositionally biased region" description="Low complexity" evidence="1">
    <location>
        <begin position="478"/>
        <end position="491"/>
    </location>
</feature>
<gene>
    <name evidence="2" type="ORF">AM231_19710</name>
</gene>
<reference evidence="3" key="1">
    <citation type="submission" date="2015-08" db="EMBL/GenBank/DDBJ databases">
        <title>Genome sequencing project for genomic taxonomy and phylogenomics of Bacillus-like bacteria.</title>
        <authorList>
            <person name="Liu B."/>
            <person name="Wang J."/>
            <person name="Zhu Y."/>
            <person name="Liu G."/>
            <person name="Chen Q."/>
            <person name="Chen Z."/>
            <person name="Lan J."/>
            <person name="Che J."/>
            <person name="Ge C."/>
            <person name="Shi H."/>
            <person name="Pan Z."/>
            <person name="Liu X."/>
        </authorList>
    </citation>
    <scope>NUCLEOTIDE SEQUENCE [LARGE SCALE GENOMIC DNA]</scope>
    <source>
        <strain evidence="3">FJAT-22460</strain>
    </source>
</reference>
<feature type="compositionally biased region" description="Polar residues" evidence="1">
    <location>
        <begin position="494"/>
        <end position="512"/>
    </location>
</feature>
<feature type="region of interest" description="Disordered" evidence="1">
    <location>
        <begin position="478"/>
        <end position="512"/>
    </location>
</feature>
<dbReference type="PATRIC" id="fig|1705565.3.peg.5902"/>
<dbReference type="OrthoDB" id="2666192at2"/>
<evidence type="ECO:0000313" key="2">
    <source>
        <dbReference type="EMBL" id="KOR82537.1"/>
    </source>
</evidence>
<feature type="region of interest" description="Disordered" evidence="1">
    <location>
        <begin position="185"/>
        <end position="224"/>
    </location>
</feature>
<keyword evidence="3" id="KW-1185">Reference proteome</keyword>
<dbReference type="AlphaFoldDB" id="A0A0M1NKA5"/>